<sequence length="236" mass="26629">MTEQIVYTKTYVSVTVEGDDQIKGVPHQAVVLRVKKKPENKKEDILEIEFPAPKIRKIVQIVANPKFTAIFWSEDTESIVLYINDRRQNYSCPKIFSREEFGKSRWQGASFGPSMGGQVEGLLSITTYRYQNFLVVGLHCPLPAGTTGTKSTNKDLKKHLGHAKWQNVGTYCLERACRELLVPTKMKFDCVSVNLRDLQSYLFSTFLGPSELAFAPGNVNRASALEQQKYSEGRGN</sequence>
<accession>A0AAV9X1U0</accession>
<dbReference type="Proteomes" id="UP001365542">
    <property type="component" value="Unassembled WGS sequence"/>
</dbReference>
<reference evidence="1 2" key="1">
    <citation type="submission" date="2019-10" db="EMBL/GenBank/DDBJ databases">
        <authorList>
            <person name="Palmer J.M."/>
        </authorList>
    </citation>
    <scope>NUCLEOTIDE SEQUENCE [LARGE SCALE GENOMIC DNA]</scope>
    <source>
        <strain evidence="1 2">TWF694</strain>
    </source>
</reference>
<evidence type="ECO:0000313" key="2">
    <source>
        <dbReference type="Proteomes" id="UP001365542"/>
    </source>
</evidence>
<protein>
    <submittedName>
        <fullName evidence="1">Uncharacterized protein</fullName>
    </submittedName>
</protein>
<dbReference type="AlphaFoldDB" id="A0AAV9X1U0"/>
<comment type="caution">
    <text evidence="1">The sequence shown here is derived from an EMBL/GenBank/DDBJ whole genome shotgun (WGS) entry which is preliminary data.</text>
</comment>
<gene>
    <name evidence="1" type="ORF">TWF694_002266</name>
</gene>
<proteinExistence type="predicted"/>
<name>A0AAV9X1U0_9PEZI</name>
<dbReference type="EMBL" id="JAVHJO010000011">
    <property type="protein sequence ID" value="KAK6533314.1"/>
    <property type="molecule type" value="Genomic_DNA"/>
</dbReference>
<keyword evidence="2" id="KW-1185">Reference proteome</keyword>
<evidence type="ECO:0000313" key="1">
    <source>
        <dbReference type="EMBL" id="KAK6533314.1"/>
    </source>
</evidence>
<organism evidence="1 2">
    <name type="scientific">Orbilia ellipsospora</name>
    <dbReference type="NCBI Taxonomy" id="2528407"/>
    <lineage>
        <taxon>Eukaryota</taxon>
        <taxon>Fungi</taxon>
        <taxon>Dikarya</taxon>
        <taxon>Ascomycota</taxon>
        <taxon>Pezizomycotina</taxon>
        <taxon>Orbiliomycetes</taxon>
        <taxon>Orbiliales</taxon>
        <taxon>Orbiliaceae</taxon>
        <taxon>Orbilia</taxon>
    </lineage>
</organism>